<dbReference type="InterPro" id="IPR050553">
    <property type="entry name" value="Thioredoxin_ResA/DsbE_sf"/>
</dbReference>
<dbReference type="Pfam" id="PF08534">
    <property type="entry name" value="Redoxin"/>
    <property type="match status" value="1"/>
</dbReference>
<dbReference type="SUPFAM" id="SSF52833">
    <property type="entry name" value="Thioredoxin-like"/>
    <property type="match status" value="1"/>
</dbReference>
<keyword evidence="2" id="KW-0201">Cytochrome c-type biogenesis</keyword>
<name>A0A1I0P5D6_9EURY</name>
<dbReference type="GO" id="GO:0016853">
    <property type="term" value="F:isomerase activity"/>
    <property type="evidence" value="ECO:0007669"/>
    <property type="project" value="UniProtKB-KW"/>
</dbReference>
<dbReference type="Gene3D" id="3.40.30.10">
    <property type="entry name" value="Glutaredoxin"/>
    <property type="match status" value="1"/>
</dbReference>
<dbReference type="GO" id="GO:0017004">
    <property type="term" value="P:cytochrome complex assembly"/>
    <property type="evidence" value="ECO:0007669"/>
    <property type="project" value="UniProtKB-KW"/>
</dbReference>
<dbReference type="PROSITE" id="PS51352">
    <property type="entry name" value="THIOREDOXIN_2"/>
    <property type="match status" value="1"/>
</dbReference>
<dbReference type="Proteomes" id="UP000198518">
    <property type="component" value="Unassembled WGS sequence"/>
</dbReference>
<accession>A0A1I0P5D6</accession>
<evidence type="ECO:0000313" key="4">
    <source>
        <dbReference type="EMBL" id="SEW09579.1"/>
    </source>
</evidence>
<evidence type="ECO:0000259" key="3">
    <source>
        <dbReference type="PROSITE" id="PS51352"/>
    </source>
</evidence>
<feature type="domain" description="Thioredoxin" evidence="3">
    <location>
        <begin position="23"/>
        <end position="178"/>
    </location>
</feature>
<dbReference type="InterPro" id="IPR036249">
    <property type="entry name" value="Thioredoxin-like_sf"/>
</dbReference>
<keyword evidence="5" id="KW-1185">Reference proteome</keyword>
<organism evidence="4 5">
    <name type="scientific">Halobacterium jilantaiense</name>
    <dbReference type="NCBI Taxonomy" id="355548"/>
    <lineage>
        <taxon>Archaea</taxon>
        <taxon>Methanobacteriati</taxon>
        <taxon>Methanobacteriota</taxon>
        <taxon>Stenosarchaea group</taxon>
        <taxon>Halobacteria</taxon>
        <taxon>Halobacteriales</taxon>
        <taxon>Halobacteriaceae</taxon>
        <taxon>Halobacterium</taxon>
    </lineage>
</organism>
<evidence type="ECO:0000313" key="5">
    <source>
        <dbReference type="Proteomes" id="UP000198518"/>
    </source>
</evidence>
<proteinExistence type="predicted"/>
<gene>
    <name evidence="4" type="ORF">SAMN04487945_1412</name>
</gene>
<keyword evidence="4" id="KW-0413">Isomerase</keyword>
<dbReference type="OrthoDB" id="115386at2157"/>
<dbReference type="InterPro" id="IPR017937">
    <property type="entry name" value="Thioredoxin_CS"/>
</dbReference>
<dbReference type="EMBL" id="FOJA01000001">
    <property type="protein sequence ID" value="SEW09579.1"/>
    <property type="molecule type" value="Genomic_DNA"/>
</dbReference>
<comment type="subcellular location">
    <subcellularLocation>
        <location evidence="1">Cell envelope</location>
    </subcellularLocation>
</comment>
<dbReference type="PANTHER" id="PTHR42852">
    <property type="entry name" value="THIOL:DISULFIDE INTERCHANGE PROTEIN DSBE"/>
    <property type="match status" value="1"/>
</dbReference>
<dbReference type="CDD" id="cd02966">
    <property type="entry name" value="TlpA_like_family"/>
    <property type="match status" value="1"/>
</dbReference>
<dbReference type="PROSITE" id="PS00194">
    <property type="entry name" value="THIOREDOXIN_1"/>
    <property type="match status" value="1"/>
</dbReference>
<dbReference type="InterPro" id="IPR013766">
    <property type="entry name" value="Thioredoxin_domain"/>
</dbReference>
<dbReference type="STRING" id="355548.SAMN04487945_1412"/>
<sequence>MKRRQVLGALAGAGLTGGSLWVARNGVPRPGGSDNDPAGLPREVETLDAPGSTAGTATVPRPGTPTVVDLFATWCAPCDEQLAELRAVHSDYPEVAFVSVTNERVGDTLTRTDIADWWADNGGAWPVGIDPGSGLLAAFGASALPYVAVADADGRIVAEYSGVAAANALRDDLDTLDA</sequence>
<evidence type="ECO:0000256" key="2">
    <source>
        <dbReference type="ARBA" id="ARBA00022748"/>
    </source>
</evidence>
<dbReference type="RefSeq" id="WP_089668641.1">
    <property type="nucleotide sequence ID" value="NZ_FOJA01000001.1"/>
</dbReference>
<reference evidence="4 5" key="1">
    <citation type="submission" date="2016-10" db="EMBL/GenBank/DDBJ databases">
        <authorList>
            <person name="de Groot N.N."/>
        </authorList>
    </citation>
    <scope>NUCLEOTIDE SEQUENCE [LARGE SCALE GENOMIC DNA]</scope>
    <source>
        <strain evidence="4 5">CGMCC 1.5337</strain>
    </source>
</reference>
<dbReference type="PANTHER" id="PTHR42852:SF13">
    <property type="entry name" value="PROTEIN DIPZ"/>
    <property type="match status" value="1"/>
</dbReference>
<dbReference type="InterPro" id="IPR013740">
    <property type="entry name" value="Redoxin"/>
</dbReference>
<protein>
    <submittedName>
        <fullName evidence="4">Thiol-disulfide isomerase or thioredoxin</fullName>
    </submittedName>
</protein>
<dbReference type="GO" id="GO:0016491">
    <property type="term" value="F:oxidoreductase activity"/>
    <property type="evidence" value="ECO:0007669"/>
    <property type="project" value="InterPro"/>
</dbReference>
<evidence type="ECO:0000256" key="1">
    <source>
        <dbReference type="ARBA" id="ARBA00004196"/>
    </source>
</evidence>
<dbReference type="AlphaFoldDB" id="A0A1I0P5D6"/>